<dbReference type="PANTHER" id="PTHR46323">
    <property type="entry name" value="BETA-GALACTOSIDASE"/>
    <property type="match status" value="1"/>
</dbReference>
<feature type="region of interest" description="Disordered" evidence="6">
    <location>
        <begin position="1"/>
        <end position="41"/>
    </location>
</feature>
<gene>
    <name evidence="8" type="ORF">SPSK_01406</name>
</gene>
<dbReference type="SUPFAM" id="SSF51445">
    <property type="entry name" value="(Trans)glycosidases"/>
    <property type="match status" value="1"/>
</dbReference>
<evidence type="ECO:0000256" key="2">
    <source>
        <dbReference type="ARBA" id="ARBA00022801"/>
    </source>
</evidence>
<reference evidence="8 9" key="2">
    <citation type="journal article" date="2015" name="Eukaryot. Cell">
        <title>Asexual propagation of a virulent clone complex in a human and feline outbreak of sporotrichosis.</title>
        <authorList>
            <person name="Teixeira Mde M."/>
            <person name="Rodrigues A.M."/>
            <person name="Tsui C.K."/>
            <person name="de Almeida L.G."/>
            <person name="Van Diepeningen A.D."/>
            <person name="van den Ende B.G."/>
            <person name="Fernandes G.F."/>
            <person name="Kano R."/>
            <person name="Hamelin R.C."/>
            <person name="Lopes-Bezerra L.M."/>
            <person name="Vasconcelos A.T."/>
            <person name="de Hoog S."/>
            <person name="de Camargo Z.P."/>
            <person name="Felipe M.S."/>
        </authorList>
    </citation>
    <scope>NUCLEOTIDE SEQUENCE [LARGE SCALE GENOMIC DNA]</scope>
    <source>
        <strain evidence="8 9">1099-18</strain>
    </source>
</reference>
<dbReference type="SUPFAM" id="SSF49303">
    <property type="entry name" value="beta-Galactosidase/glucuronidase domain"/>
    <property type="match status" value="2"/>
</dbReference>
<dbReference type="InterPro" id="IPR006102">
    <property type="entry name" value="Ig-like_GH2"/>
</dbReference>
<dbReference type="InterPro" id="IPR004199">
    <property type="entry name" value="B-gal_small/dom_5"/>
</dbReference>
<dbReference type="SMART" id="SM01038">
    <property type="entry name" value="Bgal_small_N"/>
    <property type="match status" value="1"/>
</dbReference>
<dbReference type="SUPFAM" id="SSF74650">
    <property type="entry name" value="Galactose mutarotase-like"/>
    <property type="match status" value="1"/>
</dbReference>
<dbReference type="OrthoDB" id="408320at2759"/>
<dbReference type="EMBL" id="AXCR01000005">
    <property type="protein sequence ID" value="KJR87274.1"/>
    <property type="molecule type" value="Genomic_DNA"/>
</dbReference>
<reference evidence="8 9" key="1">
    <citation type="journal article" date="2014" name="BMC Genomics">
        <title>Comparative genomics of the major fungal agents of human and animal Sporotrichosis: Sporothrix schenckii and Sporothrix brasiliensis.</title>
        <authorList>
            <person name="Teixeira M.M."/>
            <person name="de Almeida L.G."/>
            <person name="Kubitschek-Barreira P."/>
            <person name="Alves F.L."/>
            <person name="Kioshima E.S."/>
            <person name="Abadio A.K."/>
            <person name="Fernandes L."/>
            <person name="Derengowski L.S."/>
            <person name="Ferreira K.S."/>
            <person name="Souza R.C."/>
            <person name="Ruiz J.C."/>
            <person name="de Andrade N.C."/>
            <person name="Paes H.C."/>
            <person name="Nicola A.M."/>
            <person name="Albuquerque P."/>
            <person name="Gerber A.L."/>
            <person name="Martins V.P."/>
            <person name="Peconick L.D."/>
            <person name="Neto A.V."/>
            <person name="Chaucanez C.B."/>
            <person name="Silva P.A."/>
            <person name="Cunha O.L."/>
            <person name="de Oliveira F.F."/>
            <person name="dos Santos T.C."/>
            <person name="Barros A.L."/>
            <person name="Soares M.A."/>
            <person name="de Oliveira L.M."/>
            <person name="Marini M.M."/>
            <person name="Villalobos-Duno H."/>
            <person name="Cunha M.M."/>
            <person name="de Hoog S."/>
            <person name="da Silveira J.F."/>
            <person name="Henrissat B."/>
            <person name="Nino-Vega G.A."/>
            <person name="Cisalpino P.S."/>
            <person name="Mora-Montes H.M."/>
            <person name="Almeida S.R."/>
            <person name="Stajich J.E."/>
            <person name="Lopes-Bezerra L.M."/>
            <person name="Vasconcelos A.T."/>
            <person name="Felipe M.S."/>
        </authorList>
    </citation>
    <scope>NUCLEOTIDE SEQUENCE [LARGE SCALE GENOMIC DNA]</scope>
    <source>
        <strain evidence="8 9">1099-18</strain>
    </source>
</reference>
<dbReference type="GO" id="GO:0009341">
    <property type="term" value="C:beta-galactosidase complex"/>
    <property type="evidence" value="ECO:0007669"/>
    <property type="project" value="InterPro"/>
</dbReference>
<dbReference type="InterPro" id="IPR011013">
    <property type="entry name" value="Gal_mutarotase_sf_dom"/>
</dbReference>
<evidence type="ECO:0000256" key="5">
    <source>
        <dbReference type="RuleBase" id="RU361154"/>
    </source>
</evidence>
<dbReference type="KEGG" id="ssck:SPSK_01406"/>
<dbReference type="InterPro" id="IPR008979">
    <property type="entry name" value="Galactose-bd-like_sf"/>
</dbReference>
<dbReference type="Gene3D" id="3.20.20.80">
    <property type="entry name" value="Glycosidases"/>
    <property type="match status" value="1"/>
</dbReference>
<dbReference type="FunFam" id="3.20.20.80:FF:000018">
    <property type="entry name" value="Beta-galactosidase"/>
    <property type="match status" value="1"/>
</dbReference>
<feature type="domain" description="Beta galactosidase small chain/" evidence="7">
    <location>
        <begin position="827"/>
        <end position="1123"/>
    </location>
</feature>
<dbReference type="InterPro" id="IPR006103">
    <property type="entry name" value="Glyco_hydro_2_cat"/>
</dbReference>
<dbReference type="PROSITE" id="PS00719">
    <property type="entry name" value="GLYCOSYL_HYDROL_F2_1"/>
    <property type="match status" value="1"/>
</dbReference>
<dbReference type="Pfam" id="PF16353">
    <property type="entry name" value="LacZ_4"/>
    <property type="match status" value="1"/>
</dbReference>
<sequence>MSSLVSSSSSSSPVYTPSHSRTPSPPTHAMGLPRQEVPGRHDYENEAVVRRNALPHRTYYLPPEATLCLNGSDGEWQFHYADSPLNAPDAAAASSSSPDSGDGWSPITVPGHWQLEGRLRGHGDAWGIPHYTNVQYPIPVAPPYVPATNPTGTYRRVFSVPSSWAEQFPGDGGPRLRLRFDGVDSAYHVWGNGSLVGYAQGSRNAAEFDITEAVAAAAHTQEVTLVVQVYQWSDGSYIEDQDQWWLSGIFRDVHLLGFSATTSIDDWFVHTDLDATYTDAVLRGAVTVRTVEPSTLSLRLLDKENASALVGETSVHVHAGATAPTTVEIALPVTSPRKWTAETPYLYRVELTLRPVSGNDRPHTVHQTVGFRQVELLNGLLCVNGVSLRLRGTNHHEHHPLHGRAVPDDFMRHDLLQIKQYNLNALRCSHYPPHPRLLDLADELGLWVIDEADLECHGFYDVVARPLDIPEEMDYEERKKLTFPKAAAFTSDNPSWRAAYLDRMEAMVQRDKNHASIIVWSLGNEAFYGRNHKDMYHYAKTVDPSRPVHYEGDAHAETADMYSYMYPSVERLAKLAETEGVDPKTGRYEKPVILCEYAHAMGNGPGGLADYEDLFRTHPRVQGGFIWEWANHGLWKDDGGGKAYYAYGGNFGDEPNDGTFVMDGLCNSQHQPTPGLVELKTVVQPVRVSLGSGADNRTLTIQNLYDFIDLSHLALSYRIEDFSSGDSHSHVLFASRELALPHIAPHGGKGTVVLDGIDYSAYKDNADVLLTVLLSRKGAESGWKDVAHFQQYLIAAEKSHLATVPLSNVLSATTQTATVQQVGSTITASVGQHALVFSAVRGSLTSWTVRSGGKSVVVLGSTNAASTLPALAPGFWRAPTDNDRPVSVPYWKRFGVDTLGLHRVVSVDHAISGETATVTIETVMAAPVLGWGWTCRTVYTLSAGGLAVAVALTPFGSAPDHVPRIGLDVRANKSLQNFAWYGQGPGESYPDKNRSLRVGVYEASLAGLQVPYDVPQENGNRMGTRWMTAAARDGPLRLRATLSDAPENEGRAPSFSWAAGPYSAQVLDAAAHPCDLVGQEDPDAVLLRLDARVAGVGSAACGPGVRPDLLAAVEPVSFAFSLAATV</sequence>
<dbReference type="Pfam" id="PF02929">
    <property type="entry name" value="Bgal_small_N"/>
    <property type="match status" value="1"/>
</dbReference>
<feature type="region of interest" description="Disordered" evidence="6">
    <location>
        <begin position="88"/>
        <end position="109"/>
    </location>
</feature>
<keyword evidence="2 5" id="KW-0378">Hydrolase</keyword>
<dbReference type="AlphaFoldDB" id="A0A0F2MDV7"/>
<dbReference type="PRINTS" id="PR00132">
    <property type="entry name" value="GLHYDRLASE2"/>
</dbReference>
<dbReference type="InterPro" id="IPR023232">
    <property type="entry name" value="Glyco_hydro_2_AS"/>
</dbReference>
<comment type="similarity">
    <text evidence="1 5">Belongs to the glycosyl hydrolase 2 family.</text>
</comment>
<keyword evidence="3 5" id="KW-0326">Glycosidase</keyword>
<dbReference type="SUPFAM" id="SSF49785">
    <property type="entry name" value="Galactose-binding domain-like"/>
    <property type="match status" value="1"/>
</dbReference>
<feature type="compositionally biased region" description="Low complexity" evidence="6">
    <location>
        <begin position="1"/>
        <end position="22"/>
    </location>
</feature>
<proteinExistence type="inferred from homology"/>
<dbReference type="InterPro" id="IPR050347">
    <property type="entry name" value="Bact_Beta-galactosidase"/>
</dbReference>
<dbReference type="Gene3D" id="2.60.40.10">
    <property type="entry name" value="Immunoglobulins"/>
    <property type="match status" value="2"/>
</dbReference>
<evidence type="ECO:0000313" key="9">
    <source>
        <dbReference type="Proteomes" id="UP000033710"/>
    </source>
</evidence>
<dbReference type="PANTHER" id="PTHR46323:SF1">
    <property type="entry name" value="LACTASE"/>
    <property type="match status" value="1"/>
</dbReference>
<name>A0A0F2MDV7_SPOSC</name>
<dbReference type="GO" id="GO:0005990">
    <property type="term" value="P:lactose catabolic process"/>
    <property type="evidence" value="ECO:0007669"/>
    <property type="project" value="TreeGrafter"/>
</dbReference>
<dbReference type="Pfam" id="PF00703">
    <property type="entry name" value="Glyco_hydro_2"/>
    <property type="match status" value="1"/>
</dbReference>
<dbReference type="InterPro" id="IPR032312">
    <property type="entry name" value="LacZ_4"/>
</dbReference>
<feature type="compositionally biased region" description="Low complexity" evidence="6">
    <location>
        <begin position="88"/>
        <end position="100"/>
    </location>
</feature>
<dbReference type="InterPro" id="IPR017853">
    <property type="entry name" value="GH"/>
</dbReference>
<dbReference type="Proteomes" id="UP000033710">
    <property type="component" value="Unassembled WGS sequence"/>
</dbReference>
<dbReference type="Gene3D" id="2.70.98.10">
    <property type="match status" value="1"/>
</dbReference>
<evidence type="ECO:0000256" key="1">
    <source>
        <dbReference type="ARBA" id="ARBA00007401"/>
    </source>
</evidence>
<dbReference type="GO" id="GO:0004565">
    <property type="term" value="F:beta-galactosidase activity"/>
    <property type="evidence" value="ECO:0007669"/>
    <property type="project" value="InterPro"/>
</dbReference>
<dbReference type="InterPro" id="IPR023230">
    <property type="entry name" value="Glyco_hydro_2_CS"/>
</dbReference>
<evidence type="ECO:0000259" key="7">
    <source>
        <dbReference type="SMART" id="SM01038"/>
    </source>
</evidence>
<comment type="caution">
    <text evidence="8">The sequence shown here is derived from an EMBL/GenBank/DDBJ whole genome shotgun (WGS) entry which is preliminary data.</text>
</comment>
<dbReference type="GO" id="GO:0030246">
    <property type="term" value="F:carbohydrate binding"/>
    <property type="evidence" value="ECO:0007669"/>
    <property type="project" value="InterPro"/>
</dbReference>
<dbReference type="Pfam" id="PF02837">
    <property type="entry name" value="Glyco_hydro_2_N"/>
    <property type="match status" value="1"/>
</dbReference>
<evidence type="ECO:0000256" key="3">
    <source>
        <dbReference type="ARBA" id="ARBA00023295"/>
    </source>
</evidence>
<protein>
    <recommendedName>
        <fullName evidence="4">Lactase</fullName>
    </recommendedName>
</protein>
<dbReference type="InterPro" id="IPR014718">
    <property type="entry name" value="GH-type_carb-bd"/>
</dbReference>
<accession>A0A0F2MDV7</accession>
<dbReference type="VEuPathDB" id="FungiDB:SPSK_01406"/>
<dbReference type="InterPro" id="IPR013783">
    <property type="entry name" value="Ig-like_fold"/>
</dbReference>
<organism evidence="8 9">
    <name type="scientific">Sporothrix schenckii 1099-18</name>
    <dbReference type="NCBI Taxonomy" id="1397361"/>
    <lineage>
        <taxon>Eukaryota</taxon>
        <taxon>Fungi</taxon>
        <taxon>Dikarya</taxon>
        <taxon>Ascomycota</taxon>
        <taxon>Pezizomycotina</taxon>
        <taxon>Sordariomycetes</taxon>
        <taxon>Sordariomycetidae</taxon>
        <taxon>Ophiostomatales</taxon>
        <taxon>Ophiostomataceae</taxon>
        <taxon>Sporothrix</taxon>
    </lineage>
</organism>
<evidence type="ECO:0000256" key="4">
    <source>
        <dbReference type="ARBA" id="ARBA00032230"/>
    </source>
</evidence>
<evidence type="ECO:0000313" key="8">
    <source>
        <dbReference type="EMBL" id="KJR87274.1"/>
    </source>
</evidence>
<dbReference type="InterPro" id="IPR036156">
    <property type="entry name" value="Beta-gal/glucu_dom_sf"/>
</dbReference>
<dbReference type="Gene3D" id="2.60.120.260">
    <property type="entry name" value="Galactose-binding domain-like"/>
    <property type="match status" value="1"/>
</dbReference>
<dbReference type="InterPro" id="IPR006104">
    <property type="entry name" value="Glyco_hydro_2_N"/>
</dbReference>
<dbReference type="PROSITE" id="PS00608">
    <property type="entry name" value="GLYCOSYL_HYDROL_F2_2"/>
    <property type="match status" value="1"/>
</dbReference>
<dbReference type="RefSeq" id="XP_016589950.1">
    <property type="nucleotide sequence ID" value="XM_016728321.1"/>
</dbReference>
<dbReference type="InterPro" id="IPR006101">
    <property type="entry name" value="Glyco_hydro_2"/>
</dbReference>
<evidence type="ECO:0000256" key="6">
    <source>
        <dbReference type="SAM" id="MobiDB-lite"/>
    </source>
</evidence>
<dbReference type="GeneID" id="27663598"/>
<dbReference type="Pfam" id="PF02836">
    <property type="entry name" value="Glyco_hydro_2_C"/>
    <property type="match status" value="1"/>
</dbReference>